<dbReference type="STRING" id="574087.Acear_1127"/>
<dbReference type="AlphaFoldDB" id="D9QQ58"/>
<dbReference type="EMBL" id="CP002105">
    <property type="protein sequence ID" value="ADL12649.1"/>
    <property type="molecule type" value="Genomic_DNA"/>
</dbReference>
<reference evidence="1 2" key="1">
    <citation type="journal article" date="2010" name="Stand. Genomic Sci.">
        <title>Complete genome sequence of Acetohalobium arabaticum type strain (Z-7288).</title>
        <authorList>
            <person name="Sikorski J."/>
            <person name="Lapidus A."/>
            <person name="Chertkov O."/>
            <person name="Lucas S."/>
            <person name="Copeland A."/>
            <person name="Glavina Del Rio T."/>
            <person name="Nolan M."/>
            <person name="Tice H."/>
            <person name="Cheng J.F."/>
            <person name="Han C."/>
            <person name="Brambilla E."/>
            <person name="Pitluck S."/>
            <person name="Liolios K."/>
            <person name="Ivanova N."/>
            <person name="Mavromatis K."/>
            <person name="Mikhailova N."/>
            <person name="Pati A."/>
            <person name="Bruce D."/>
            <person name="Detter C."/>
            <person name="Tapia R."/>
            <person name="Goodwin L."/>
            <person name="Chen A."/>
            <person name="Palaniappan K."/>
            <person name="Land M."/>
            <person name="Hauser L."/>
            <person name="Chang Y.J."/>
            <person name="Jeffries C.D."/>
            <person name="Rohde M."/>
            <person name="Goker M."/>
            <person name="Spring S."/>
            <person name="Woyke T."/>
            <person name="Bristow J."/>
            <person name="Eisen J.A."/>
            <person name="Markowitz V."/>
            <person name="Hugenholtz P."/>
            <person name="Kyrpides N.C."/>
            <person name="Klenk H.P."/>
        </authorList>
    </citation>
    <scope>NUCLEOTIDE SEQUENCE [LARGE SCALE GENOMIC DNA]</scope>
    <source>
        <strain evidence="2">ATCC 49924 / DSM 5501 / Z-7288</strain>
    </source>
</reference>
<protein>
    <submittedName>
        <fullName evidence="1">Uncharacterized protein</fullName>
    </submittedName>
</protein>
<proteinExistence type="predicted"/>
<dbReference type="RefSeq" id="WP_013278095.1">
    <property type="nucleotide sequence ID" value="NC_014378.1"/>
</dbReference>
<dbReference type="Proteomes" id="UP000001661">
    <property type="component" value="Chromosome"/>
</dbReference>
<organism evidence="1 2">
    <name type="scientific">Acetohalobium arabaticum (strain ATCC 49924 / DSM 5501 / Z-7288)</name>
    <dbReference type="NCBI Taxonomy" id="574087"/>
    <lineage>
        <taxon>Bacteria</taxon>
        <taxon>Bacillati</taxon>
        <taxon>Bacillota</taxon>
        <taxon>Clostridia</taxon>
        <taxon>Halanaerobiales</taxon>
        <taxon>Halobacteroidaceae</taxon>
        <taxon>Acetohalobium</taxon>
    </lineage>
</organism>
<keyword evidence="2" id="KW-1185">Reference proteome</keyword>
<sequence>MVYLREPGYFGHRGNLRVYQPKCIYCEESIYSNERILWTDYGLAHRDCFLEI</sequence>
<name>D9QQ58_ACEAZ</name>
<accession>D9QQ58</accession>
<evidence type="ECO:0000313" key="1">
    <source>
        <dbReference type="EMBL" id="ADL12649.1"/>
    </source>
</evidence>
<dbReference type="KEGG" id="aar:Acear_1127"/>
<dbReference type="HOGENOM" id="CLU_3075616_0_0_9"/>
<evidence type="ECO:0000313" key="2">
    <source>
        <dbReference type="Proteomes" id="UP000001661"/>
    </source>
</evidence>
<gene>
    <name evidence="1" type="ordered locus">Acear_1127</name>
</gene>